<dbReference type="EMBL" id="JAHRIP010048568">
    <property type="protein sequence ID" value="MEQ2299862.1"/>
    <property type="molecule type" value="Genomic_DNA"/>
</dbReference>
<evidence type="ECO:0000313" key="3">
    <source>
        <dbReference type="Proteomes" id="UP001469553"/>
    </source>
</evidence>
<evidence type="ECO:0000313" key="2">
    <source>
        <dbReference type="EMBL" id="MEQ2299862.1"/>
    </source>
</evidence>
<reference evidence="2 3" key="1">
    <citation type="submission" date="2021-06" db="EMBL/GenBank/DDBJ databases">
        <authorList>
            <person name="Palmer J.M."/>
        </authorList>
    </citation>
    <scope>NUCLEOTIDE SEQUENCE [LARGE SCALE GENOMIC DNA]</scope>
    <source>
        <strain evidence="2 3">AS_MEX2019</strain>
        <tissue evidence="2">Muscle</tissue>
    </source>
</reference>
<gene>
    <name evidence="2" type="ORF">AMECASPLE_019258</name>
</gene>
<organism evidence="2 3">
    <name type="scientific">Ameca splendens</name>
    <dbReference type="NCBI Taxonomy" id="208324"/>
    <lineage>
        <taxon>Eukaryota</taxon>
        <taxon>Metazoa</taxon>
        <taxon>Chordata</taxon>
        <taxon>Craniata</taxon>
        <taxon>Vertebrata</taxon>
        <taxon>Euteleostomi</taxon>
        <taxon>Actinopterygii</taxon>
        <taxon>Neopterygii</taxon>
        <taxon>Teleostei</taxon>
        <taxon>Neoteleostei</taxon>
        <taxon>Acanthomorphata</taxon>
        <taxon>Ovalentaria</taxon>
        <taxon>Atherinomorphae</taxon>
        <taxon>Cyprinodontiformes</taxon>
        <taxon>Goodeidae</taxon>
        <taxon>Ameca</taxon>
    </lineage>
</organism>
<feature type="region of interest" description="Disordered" evidence="1">
    <location>
        <begin position="72"/>
        <end position="92"/>
    </location>
</feature>
<keyword evidence="3" id="KW-1185">Reference proteome</keyword>
<name>A0ABV0Z110_9TELE</name>
<sequence length="92" mass="9846">MFCLFSLPRSYNWPDSVSTCDTFLEGGIVQASAGNKLPAANQSRGSRRHHSINSLNLFVHAGLGVGVCPTPGGKRANRYPDPGAERASCSPW</sequence>
<proteinExistence type="predicted"/>
<comment type="caution">
    <text evidence="2">The sequence shown here is derived from an EMBL/GenBank/DDBJ whole genome shotgun (WGS) entry which is preliminary data.</text>
</comment>
<evidence type="ECO:0000256" key="1">
    <source>
        <dbReference type="SAM" id="MobiDB-lite"/>
    </source>
</evidence>
<dbReference type="Proteomes" id="UP001469553">
    <property type="component" value="Unassembled WGS sequence"/>
</dbReference>
<protein>
    <submittedName>
        <fullName evidence="2">Uncharacterized protein</fullName>
    </submittedName>
</protein>
<accession>A0ABV0Z110</accession>